<evidence type="ECO:0000259" key="2">
    <source>
        <dbReference type="Pfam" id="PF00884"/>
    </source>
</evidence>
<dbReference type="GO" id="GO:0047753">
    <property type="term" value="F:choline-sulfatase activity"/>
    <property type="evidence" value="ECO:0007669"/>
    <property type="project" value="UniProtKB-EC"/>
</dbReference>
<feature type="transmembrane region" description="Helical" evidence="1">
    <location>
        <begin position="105"/>
        <end position="124"/>
    </location>
</feature>
<dbReference type="PANTHER" id="PTHR43751">
    <property type="entry name" value="SULFATASE"/>
    <property type="match status" value="1"/>
</dbReference>
<dbReference type="RefSeq" id="WP_148594435.1">
    <property type="nucleotide sequence ID" value="NZ_CP042997.1"/>
</dbReference>
<keyword evidence="1" id="KW-1133">Transmembrane helix</keyword>
<dbReference type="EC" id="3.1.6.6" evidence="3"/>
<dbReference type="CDD" id="cd16148">
    <property type="entry name" value="sulfatase_like"/>
    <property type="match status" value="1"/>
</dbReference>
<dbReference type="PANTHER" id="PTHR43751:SF3">
    <property type="entry name" value="SULFATASE N-TERMINAL DOMAIN-CONTAINING PROTEIN"/>
    <property type="match status" value="1"/>
</dbReference>
<keyword evidence="4" id="KW-1185">Reference proteome</keyword>
<keyword evidence="1" id="KW-0472">Membrane</keyword>
<evidence type="ECO:0000256" key="1">
    <source>
        <dbReference type="SAM" id="Phobius"/>
    </source>
</evidence>
<accession>A0A5B9W2K0</accession>
<dbReference type="Gene3D" id="3.40.720.10">
    <property type="entry name" value="Alkaline Phosphatase, subunit A"/>
    <property type="match status" value="1"/>
</dbReference>
<dbReference type="AlphaFoldDB" id="A0A5B9W2K0"/>
<dbReference type="EMBL" id="CP042997">
    <property type="protein sequence ID" value="QEH34519.1"/>
    <property type="molecule type" value="Genomic_DNA"/>
</dbReference>
<feature type="transmembrane region" description="Helical" evidence="1">
    <location>
        <begin position="35"/>
        <end position="55"/>
    </location>
</feature>
<keyword evidence="1" id="KW-0812">Transmembrane</keyword>
<dbReference type="OrthoDB" id="217306at2"/>
<dbReference type="InterPro" id="IPR052701">
    <property type="entry name" value="GAG_Ulvan_Degrading_Sulfatases"/>
</dbReference>
<sequence length="648" mass="69885">MESGAGTSKAADAGRIAEAVRADPRAGGMSPGATLLVAACIGLAAGWIDLGLMLLNSRVIQRDFDRLGGDFPWLIPSGVAALLLSVGAALAGLYLVRRRRPSPRWVVGVLAFIASLDACARLPLELWASLLLSAGLAVQSGRWAGRRPDVPLAWARRAVPLLAAALLAAVMVTRGGRAWAEHRAVSSLPPASANAPNVLLIVWDTVRAASTSLHGYGRPTTPNLQRLAARGTRFDLAFSTSSWTLPAHASLFTGRWPHELGVDWKSPLRRDVPTVAGHLRDRGYDTAGFVANLDYASVETGLSRGFAHYEDYPVDLLDTLDRYVGLGHRMELSTWGSVVSSLLEKASGRPMGRIGRSREHAKRATDVDRGFLDWLSWQRGRARPFFAFLNYNDAHSPYEVPDPSAPGFGLRPTTLRDYLTLQRWNQVPKASLRPEDVQMATAVYDECIAHLDRRLGLLLDELDRRGVLGNTIVIVTADHGEHLGDHLLFFHGCSLYRQLVHVPLVIVDPRGAATGRVVAGPVGLRDLPATIAELVGEVDGAPFPGRSLARSLRDAAGPPGDAPGPLLMETTPPLVMMNEGREPVAKGPMRSLVAGGLHYIESGDGTQELFSLEGDPEERFNLANAPTAGDVVRRFRSSLESMASGRKP</sequence>
<evidence type="ECO:0000313" key="4">
    <source>
        <dbReference type="Proteomes" id="UP000324233"/>
    </source>
</evidence>
<reference evidence="3 4" key="1">
    <citation type="submission" date="2019-08" db="EMBL/GenBank/DDBJ databases">
        <title>Deep-cultivation of Planctomycetes and their phenomic and genomic characterization uncovers novel biology.</title>
        <authorList>
            <person name="Wiegand S."/>
            <person name="Jogler M."/>
            <person name="Boedeker C."/>
            <person name="Pinto D."/>
            <person name="Vollmers J."/>
            <person name="Rivas-Marin E."/>
            <person name="Kohn T."/>
            <person name="Peeters S.H."/>
            <person name="Heuer A."/>
            <person name="Rast P."/>
            <person name="Oberbeckmann S."/>
            <person name="Bunk B."/>
            <person name="Jeske O."/>
            <person name="Meyerdierks A."/>
            <person name="Storesund J.E."/>
            <person name="Kallscheuer N."/>
            <person name="Luecker S."/>
            <person name="Lage O.M."/>
            <person name="Pohl T."/>
            <person name="Merkel B.J."/>
            <person name="Hornburger P."/>
            <person name="Mueller R.-W."/>
            <person name="Bruemmer F."/>
            <person name="Labrenz M."/>
            <person name="Spormann A.M."/>
            <person name="Op den Camp H."/>
            <person name="Overmann J."/>
            <person name="Amann R."/>
            <person name="Jetten M.S.M."/>
            <person name="Mascher T."/>
            <person name="Medema M.H."/>
            <person name="Devos D.P."/>
            <person name="Kaster A.-K."/>
            <person name="Ovreas L."/>
            <person name="Rohde M."/>
            <person name="Galperin M.Y."/>
            <person name="Jogler C."/>
        </authorList>
    </citation>
    <scope>NUCLEOTIDE SEQUENCE [LARGE SCALE GENOMIC DNA]</scope>
    <source>
        <strain evidence="3 4">OJF2</strain>
    </source>
</reference>
<dbReference type="Proteomes" id="UP000324233">
    <property type="component" value="Chromosome"/>
</dbReference>
<proteinExistence type="predicted"/>
<dbReference type="InterPro" id="IPR000917">
    <property type="entry name" value="Sulfatase_N"/>
</dbReference>
<feature type="domain" description="Sulfatase N-terminal" evidence="2">
    <location>
        <begin position="196"/>
        <end position="536"/>
    </location>
</feature>
<dbReference type="Pfam" id="PF00884">
    <property type="entry name" value="Sulfatase"/>
    <property type="match status" value="1"/>
</dbReference>
<keyword evidence="3" id="KW-0378">Hydrolase</keyword>
<dbReference type="SUPFAM" id="SSF53649">
    <property type="entry name" value="Alkaline phosphatase-like"/>
    <property type="match status" value="1"/>
</dbReference>
<name>A0A5B9W2K0_9BACT</name>
<evidence type="ECO:0000313" key="3">
    <source>
        <dbReference type="EMBL" id="QEH34519.1"/>
    </source>
</evidence>
<protein>
    <submittedName>
        <fullName evidence="3">Choline-sulfatase</fullName>
        <ecNumber evidence="3">3.1.6.6</ecNumber>
    </submittedName>
</protein>
<feature type="transmembrane region" description="Helical" evidence="1">
    <location>
        <begin position="75"/>
        <end position="96"/>
    </location>
</feature>
<organism evidence="3 4">
    <name type="scientific">Aquisphaera giovannonii</name>
    <dbReference type="NCBI Taxonomy" id="406548"/>
    <lineage>
        <taxon>Bacteria</taxon>
        <taxon>Pseudomonadati</taxon>
        <taxon>Planctomycetota</taxon>
        <taxon>Planctomycetia</taxon>
        <taxon>Isosphaerales</taxon>
        <taxon>Isosphaeraceae</taxon>
        <taxon>Aquisphaera</taxon>
    </lineage>
</organism>
<gene>
    <name evidence="3" type="primary">betC_4</name>
    <name evidence="3" type="ORF">OJF2_30590</name>
</gene>
<dbReference type="KEGG" id="agv:OJF2_30590"/>
<dbReference type="InterPro" id="IPR017850">
    <property type="entry name" value="Alkaline_phosphatase_core_sf"/>
</dbReference>